<dbReference type="EMBL" id="JAVHNR010000007">
    <property type="protein sequence ID" value="KAK6336869.1"/>
    <property type="molecule type" value="Genomic_DNA"/>
</dbReference>
<evidence type="ECO:0000313" key="2">
    <source>
        <dbReference type="Proteomes" id="UP001313282"/>
    </source>
</evidence>
<dbReference type="AlphaFoldDB" id="A0AAN8MWF5"/>
<proteinExistence type="predicted"/>
<sequence>MSFQGMFLRRYFPAIAPSIIGVVHTRAFSASAANSKKRSTPYSLGPATKPGDLITGKIGNVTLDTQFIDALVKATSLSPWMSVIVNNNRKSVVQDLQSKGIQVLASSNEEEDSISLAGEIMKDTYANVKADVATSKANKRTRPKDIKSKLRKEWATVLARSRTDLALACAAHVESAFIILRQTRCLQRISAKRLRAEEFGYMFSLLPGRLFDRIDIDGLWPVDIAPQPRVTSAG</sequence>
<protein>
    <submittedName>
        <fullName evidence="1">Uncharacterized protein</fullName>
    </submittedName>
</protein>
<reference evidence="1 2" key="1">
    <citation type="submission" date="2019-10" db="EMBL/GenBank/DDBJ databases">
        <authorList>
            <person name="Palmer J.M."/>
        </authorList>
    </citation>
    <scope>NUCLEOTIDE SEQUENCE [LARGE SCALE GENOMIC DNA]</scope>
    <source>
        <strain evidence="1 2">TWF718</strain>
    </source>
</reference>
<dbReference type="Proteomes" id="UP001313282">
    <property type="component" value="Unassembled WGS sequence"/>
</dbReference>
<accession>A0AAN8MWF5</accession>
<evidence type="ECO:0000313" key="1">
    <source>
        <dbReference type="EMBL" id="KAK6336869.1"/>
    </source>
</evidence>
<gene>
    <name evidence="1" type="ORF">TWF718_009658</name>
</gene>
<organism evidence="1 2">
    <name type="scientific">Orbilia javanica</name>
    <dbReference type="NCBI Taxonomy" id="47235"/>
    <lineage>
        <taxon>Eukaryota</taxon>
        <taxon>Fungi</taxon>
        <taxon>Dikarya</taxon>
        <taxon>Ascomycota</taxon>
        <taxon>Pezizomycotina</taxon>
        <taxon>Orbiliomycetes</taxon>
        <taxon>Orbiliales</taxon>
        <taxon>Orbiliaceae</taxon>
        <taxon>Orbilia</taxon>
    </lineage>
</organism>
<name>A0AAN8MWF5_9PEZI</name>
<keyword evidence="2" id="KW-1185">Reference proteome</keyword>
<comment type="caution">
    <text evidence="1">The sequence shown here is derived from an EMBL/GenBank/DDBJ whole genome shotgun (WGS) entry which is preliminary data.</text>
</comment>